<dbReference type="GO" id="GO:0003700">
    <property type="term" value="F:DNA-binding transcription factor activity"/>
    <property type="evidence" value="ECO:0007669"/>
    <property type="project" value="InterPro"/>
</dbReference>
<protein>
    <submittedName>
        <fullName evidence="4">N utilization substance protein A</fullName>
    </submittedName>
</protein>
<name>C6SA73_NEIME</name>
<dbReference type="Gene3D" id="3.30.1480.10">
    <property type="entry name" value="NusA, N-terminal domain"/>
    <property type="match status" value="1"/>
</dbReference>
<dbReference type="InterPro" id="IPR013735">
    <property type="entry name" value="TF_NusA_N"/>
</dbReference>
<dbReference type="GO" id="GO:0031564">
    <property type="term" value="P:transcription antitermination"/>
    <property type="evidence" value="ECO:0007669"/>
    <property type="project" value="InterPro"/>
</dbReference>
<feature type="compositionally biased region" description="Polar residues" evidence="2">
    <location>
        <begin position="121"/>
        <end position="136"/>
    </location>
</feature>
<evidence type="ECO:0000256" key="1">
    <source>
        <dbReference type="ARBA" id="ARBA00022884"/>
    </source>
</evidence>
<dbReference type="PANTHER" id="PTHR22648">
    <property type="entry name" value="TRANSCRIPTION TERMINATION FACTOR NUSA"/>
    <property type="match status" value="1"/>
</dbReference>
<gene>
    <name evidence="4" type="primary">nusA3</name>
    <name evidence="4" type="ORF">NME_0184</name>
</gene>
<reference evidence="4" key="1">
    <citation type="journal article" date="2008" name="Proc. Natl. Acad. Sci. U.S.A.">
        <title>Whole-genome comparison of disease and carriage strains provides insights into virulence evolution in Neisseria meningitidis.</title>
        <authorList>
            <person name="Schoen C."/>
            <person name="Blom J."/>
            <person name="Claus H."/>
            <person name="Schramm-Glueck A."/>
            <person name="Brandt P."/>
            <person name="Mueller T."/>
            <person name="Goesmann A."/>
            <person name="Joseph B."/>
            <person name="Konietzny S."/>
            <person name="Kurzai O."/>
            <person name="Schmitt C."/>
            <person name="Friedrich T."/>
            <person name="Linke B."/>
            <person name="Vogel U."/>
            <person name="Frosch M."/>
        </authorList>
    </citation>
    <scope>NUCLEOTIDE SEQUENCE</scope>
    <source>
        <strain evidence="4">Alpha153</strain>
    </source>
</reference>
<dbReference type="EMBL" id="AM889137">
    <property type="protein sequence ID" value="CBA03668.1"/>
    <property type="molecule type" value="Genomic_DNA"/>
</dbReference>
<feature type="compositionally biased region" description="Polar residues" evidence="2">
    <location>
        <begin position="98"/>
        <end position="109"/>
    </location>
</feature>
<dbReference type="GO" id="GO:0005829">
    <property type="term" value="C:cytosol"/>
    <property type="evidence" value="ECO:0007669"/>
    <property type="project" value="TreeGrafter"/>
</dbReference>
<keyword evidence="1" id="KW-0694">RNA-binding</keyword>
<dbReference type="GO" id="GO:0003723">
    <property type="term" value="F:RNA binding"/>
    <property type="evidence" value="ECO:0007669"/>
    <property type="project" value="UniProtKB-KW"/>
</dbReference>
<dbReference type="PANTHER" id="PTHR22648:SF0">
    <property type="entry name" value="TRANSCRIPTION TERMINATION_ANTITERMINATION PROTEIN NUSA"/>
    <property type="match status" value="1"/>
</dbReference>
<dbReference type="Pfam" id="PF08529">
    <property type="entry name" value="NusA_N"/>
    <property type="match status" value="1"/>
</dbReference>
<sequence>MEMFKMSREMLQLAEALASEKNVDAEVVFQALEFALSTAAKKKADREHMDVRVQINRDTGEYQTFRRWLIVADEDYTYPDVEKPSRKSKRKFPALPSKSANTTKSSCPTKASAAKPRKPPNKSSCNASAMPSASRI</sequence>
<feature type="domain" description="Transcription factor NusA N-terminal" evidence="3">
    <location>
        <begin position="9"/>
        <end position="82"/>
    </location>
</feature>
<organism evidence="4">
    <name type="scientific">Neisseria meningitidis alpha153</name>
    <dbReference type="NCBI Taxonomy" id="663926"/>
    <lineage>
        <taxon>Bacteria</taxon>
        <taxon>Pseudomonadati</taxon>
        <taxon>Pseudomonadota</taxon>
        <taxon>Betaproteobacteria</taxon>
        <taxon>Neisseriales</taxon>
        <taxon>Neisseriaceae</taxon>
        <taxon>Neisseria</taxon>
    </lineage>
</organism>
<dbReference type="InterPro" id="IPR030842">
    <property type="entry name" value="TF_NusA_bacterial"/>
</dbReference>
<dbReference type="SUPFAM" id="SSF69705">
    <property type="entry name" value="Transcription factor NusA, N-terminal domain"/>
    <property type="match status" value="1"/>
</dbReference>
<accession>C6SA73</accession>
<dbReference type="AlphaFoldDB" id="C6SA73"/>
<dbReference type="GO" id="GO:0006353">
    <property type="term" value="P:DNA-templated transcription termination"/>
    <property type="evidence" value="ECO:0007669"/>
    <property type="project" value="InterPro"/>
</dbReference>
<evidence type="ECO:0000259" key="3">
    <source>
        <dbReference type="Pfam" id="PF08529"/>
    </source>
</evidence>
<proteinExistence type="predicted"/>
<dbReference type="InterPro" id="IPR036555">
    <property type="entry name" value="NusA_N_sf"/>
</dbReference>
<evidence type="ECO:0000256" key="2">
    <source>
        <dbReference type="SAM" id="MobiDB-lite"/>
    </source>
</evidence>
<feature type="region of interest" description="Disordered" evidence="2">
    <location>
        <begin position="79"/>
        <end position="136"/>
    </location>
</feature>
<evidence type="ECO:0000313" key="4">
    <source>
        <dbReference type="EMBL" id="CBA03668.1"/>
    </source>
</evidence>